<organism evidence="1 2">
    <name type="scientific">Priestia megaterium (strain ATCC 14581 / DSM 32 / CCUG 1817 / JCM 2506 / NBRC 15308 / NCIMB 9376 / NCTC 10342 / NRRL B-14308 / VKM B-512 / Ford 19)</name>
    <name type="common">Bacillus megaterium</name>
    <dbReference type="NCBI Taxonomy" id="1348623"/>
    <lineage>
        <taxon>Bacteria</taxon>
        <taxon>Bacillati</taxon>
        <taxon>Bacillota</taxon>
        <taxon>Bacilli</taxon>
        <taxon>Bacillales</taxon>
        <taxon>Bacillaceae</taxon>
        <taxon>Priestia</taxon>
    </lineage>
</organism>
<dbReference type="HOGENOM" id="CLU_1851150_0_0_9"/>
<proteinExistence type="predicted"/>
<dbReference type="KEGG" id="bmeg:BG04_5879"/>
<dbReference type="Proteomes" id="UP000031829">
    <property type="component" value="Plasmid pBMV_2"/>
</dbReference>
<dbReference type="AlphaFoldDB" id="A0A0B6AWR3"/>
<sequence length="138" mass="16356">MAYLIRKLHLYRWGFTSVLIIFAGMYLYYFFSSQPHLTGQSPSKVWKAEYTRYDTYWEGTLKHSSEGNVTLHKFIIIENGQKVNYSPDKDTISQKSFDFMSLGDRPQKNETYIVQIEWNDSKGSHKETFPLERSYNPF</sequence>
<protein>
    <submittedName>
        <fullName evidence="1">Uncharacterized protein</fullName>
    </submittedName>
</protein>
<name>A0A0B6AWR3_PRIM2</name>
<dbReference type="GeneID" id="93645972"/>
<geneLocation type="plasmid" evidence="1 2">
    <name>pBMV_2</name>
</geneLocation>
<accession>A0A0B6AWR3</accession>
<gene>
    <name evidence="1" type="ORF">BG04_5879</name>
</gene>
<keyword evidence="1" id="KW-0614">Plasmid</keyword>
<evidence type="ECO:0000313" key="1">
    <source>
        <dbReference type="EMBL" id="AJI25547.1"/>
    </source>
</evidence>
<dbReference type="RefSeq" id="WP_034655691.1">
    <property type="nucleotide sequence ID" value="NZ_BCVB01000018.1"/>
</dbReference>
<evidence type="ECO:0000313" key="2">
    <source>
        <dbReference type="Proteomes" id="UP000031829"/>
    </source>
</evidence>
<reference evidence="1 2" key="1">
    <citation type="journal article" date="2015" name="Genome Announc.">
        <title>Complete genome sequences for 35 biothreat assay-relevant bacillus species.</title>
        <authorList>
            <person name="Johnson S.L."/>
            <person name="Daligault H.E."/>
            <person name="Davenport K.W."/>
            <person name="Jaissle J."/>
            <person name="Frey K.G."/>
            <person name="Ladner J.T."/>
            <person name="Broomall S.M."/>
            <person name="Bishop-Lilly K.A."/>
            <person name="Bruce D.C."/>
            <person name="Gibbons H.S."/>
            <person name="Coyne S.R."/>
            <person name="Lo C.C."/>
            <person name="Meincke L."/>
            <person name="Munk A.C."/>
            <person name="Koroleva G.I."/>
            <person name="Rosenzweig C.N."/>
            <person name="Palacios G.F."/>
            <person name="Redden C.L."/>
            <person name="Minogue T.D."/>
            <person name="Chain P.S."/>
        </authorList>
    </citation>
    <scope>NUCLEOTIDE SEQUENCE [LARGE SCALE GENOMIC DNA]</scope>
    <source>
        <strain evidence="2">ATCC 14581 / DSM 32 / JCM 2506 / NBRC 15308 / NCIMB 9376 / NCTC 10342 / NRRL B-14308 / VKM B-512</strain>
        <plasmid evidence="1 2">pBMV_2</plasmid>
    </source>
</reference>
<dbReference type="EMBL" id="CP009921">
    <property type="protein sequence ID" value="AJI25547.1"/>
    <property type="molecule type" value="Genomic_DNA"/>
</dbReference>